<gene>
    <name evidence="2" type="ORF">TVY486_0503730</name>
</gene>
<evidence type="ECO:0000313" key="2">
    <source>
        <dbReference type="EMBL" id="CCC48172.1"/>
    </source>
</evidence>
<evidence type="ECO:0000256" key="1">
    <source>
        <dbReference type="SAM" id="MobiDB-lite"/>
    </source>
</evidence>
<name>G0TW56_TRYVY</name>
<proteinExistence type="predicted"/>
<dbReference type="VEuPathDB" id="TriTrypDB:TvY486_0503730"/>
<accession>G0TW56</accession>
<dbReference type="OMA" id="AGHYEAN"/>
<sequence>MVTLRYLHEQRDAAQRRARMVDARRAANKFEVERARLYSAQKELQAHNIQRDIEQRWLVERQKKSAFIDTILYEGEQRRGEGMRGAADLHARQRHDAINELSAWSVEHAFEEERHRLAAATVAVSRALSEEPRRRITDRKKAVRAAEDSRSKIVIAQAKHLPVPAFADAAKSSPLAGAIPQTLPPKLQERSPKVPRVVTANKCVASGGGNALDATSAAAEYAARRERELRLAREAVQLRQREAAERAATLLAAREEDTKKACVEMQRRMANVEAVGQVAAVERKAPNISTRSIQARRSMALKQQEEEEFEALFLRGPVSPRSDSGSSLEGRIFERRFPLATVSSLMPDAEEVSVPLSVCPFVVTPIGERGRFCGDGKEDAHVVSKEGVAEVVQVGAGESVEEDDVPCINTTTSDIVHFRTPLPPLWAYEEVPPYMPCGGSSCESETQGMRESHRQFLLDLKMLQEKLARAMRNTEGDETQYTSDNKGNVSVSATSSGVSPECYQRSVDEKSAANHYGSQVGVYSTTNTDATRSSNGSSVTSVSSEYLRSYPTMTTEQLKAALLKMRMRMRSSP</sequence>
<feature type="region of interest" description="Disordered" evidence="1">
    <location>
        <begin position="475"/>
        <end position="500"/>
    </location>
</feature>
<feature type="compositionally biased region" description="Polar residues" evidence="1">
    <location>
        <begin position="479"/>
        <end position="498"/>
    </location>
</feature>
<organism evidence="2">
    <name type="scientific">Trypanosoma vivax (strain Y486)</name>
    <dbReference type="NCBI Taxonomy" id="1055687"/>
    <lineage>
        <taxon>Eukaryota</taxon>
        <taxon>Discoba</taxon>
        <taxon>Euglenozoa</taxon>
        <taxon>Kinetoplastea</taxon>
        <taxon>Metakinetoplastina</taxon>
        <taxon>Trypanosomatida</taxon>
        <taxon>Trypanosomatidae</taxon>
        <taxon>Trypanosoma</taxon>
        <taxon>Duttonella</taxon>
    </lineage>
</organism>
<dbReference type="AlphaFoldDB" id="G0TW56"/>
<protein>
    <submittedName>
        <fullName evidence="2">Uncharacterized protein</fullName>
    </submittedName>
</protein>
<dbReference type="EMBL" id="HE573021">
    <property type="protein sequence ID" value="CCC48172.1"/>
    <property type="molecule type" value="Genomic_DNA"/>
</dbReference>
<reference evidence="2" key="1">
    <citation type="journal article" date="2012" name="Proc. Natl. Acad. Sci. U.S.A.">
        <title>Antigenic diversity is generated by distinct evolutionary mechanisms in African trypanosome species.</title>
        <authorList>
            <person name="Jackson A.P."/>
            <person name="Berry A."/>
            <person name="Aslett M."/>
            <person name="Allison H.C."/>
            <person name="Burton P."/>
            <person name="Vavrova-Anderson J."/>
            <person name="Brown R."/>
            <person name="Browne H."/>
            <person name="Corton N."/>
            <person name="Hauser H."/>
            <person name="Gamble J."/>
            <person name="Gilderthorp R."/>
            <person name="Marcello L."/>
            <person name="McQuillan J."/>
            <person name="Otto T.D."/>
            <person name="Quail M.A."/>
            <person name="Sanders M.J."/>
            <person name="van Tonder A."/>
            <person name="Ginger M.L."/>
            <person name="Field M.C."/>
            <person name="Barry J.D."/>
            <person name="Hertz-Fowler C."/>
            <person name="Berriman M."/>
        </authorList>
    </citation>
    <scope>NUCLEOTIDE SEQUENCE</scope>
    <source>
        <strain evidence="2">Y486</strain>
    </source>
</reference>